<protein>
    <submittedName>
        <fullName evidence="1">Uncharacterized protein</fullName>
    </submittedName>
</protein>
<dbReference type="EMBL" id="BAABME010039942">
    <property type="protein sequence ID" value="GAA0169667.1"/>
    <property type="molecule type" value="Genomic_DNA"/>
</dbReference>
<dbReference type="AlphaFoldDB" id="A0AAV3R3Y7"/>
<dbReference type="Proteomes" id="UP001454036">
    <property type="component" value="Unassembled WGS sequence"/>
</dbReference>
<proteinExistence type="predicted"/>
<keyword evidence="2" id="KW-1185">Reference proteome</keyword>
<gene>
    <name evidence="1" type="ORF">LIER_43857</name>
</gene>
<evidence type="ECO:0000313" key="2">
    <source>
        <dbReference type="Proteomes" id="UP001454036"/>
    </source>
</evidence>
<organism evidence="1 2">
    <name type="scientific">Lithospermum erythrorhizon</name>
    <name type="common">Purple gromwell</name>
    <name type="synonym">Lithospermum officinale var. erythrorhizon</name>
    <dbReference type="NCBI Taxonomy" id="34254"/>
    <lineage>
        <taxon>Eukaryota</taxon>
        <taxon>Viridiplantae</taxon>
        <taxon>Streptophyta</taxon>
        <taxon>Embryophyta</taxon>
        <taxon>Tracheophyta</taxon>
        <taxon>Spermatophyta</taxon>
        <taxon>Magnoliopsida</taxon>
        <taxon>eudicotyledons</taxon>
        <taxon>Gunneridae</taxon>
        <taxon>Pentapetalae</taxon>
        <taxon>asterids</taxon>
        <taxon>lamiids</taxon>
        <taxon>Boraginales</taxon>
        <taxon>Boraginaceae</taxon>
        <taxon>Boraginoideae</taxon>
        <taxon>Lithospermeae</taxon>
        <taxon>Lithospermum</taxon>
    </lineage>
</organism>
<reference evidence="1 2" key="1">
    <citation type="submission" date="2024-01" db="EMBL/GenBank/DDBJ databases">
        <title>The complete chloroplast genome sequence of Lithospermum erythrorhizon: insights into the phylogenetic relationship among Boraginaceae species and the maternal lineages of purple gromwells.</title>
        <authorList>
            <person name="Okada T."/>
            <person name="Watanabe K."/>
        </authorList>
    </citation>
    <scope>NUCLEOTIDE SEQUENCE [LARGE SCALE GENOMIC DNA]</scope>
</reference>
<comment type="caution">
    <text evidence="1">The sequence shown here is derived from an EMBL/GenBank/DDBJ whole genome shotgun (WGS) entry which is preliminary data.</text>
</comment>
<name>A0AAV3R3Y7_LITER</name>
<sequence length="290" mass="33156">MKEVEGTNLIVPPDVYSWVYNSRKKQQYTLNYNTKLMGNHGRRRRARTQDNCNLNPTKASQYAQMEGVVTAKTLDNLNSKLVKSSGPETANKYGEMHQIVETITEENTTTIAQSKGGKIRLEESPTITRANQQTKSIPLQSLTANLQQIEIETEGQIVGEFKQTWGDRMEAEEPQNMLEQNACIVLIKETTMKDDSQVDEIKFTQDNPHTDLPPEVSRCFINTEGIEVEINEYQEAGYRLIGRRSLSPTGRSFPKLISLRKKVEHIHICEERTTLKNLKEYSEEFQADVE</sequence>
<accession>A0AAV3R3Y7</accession>
<evidence type="ECO:0000313" key="1">
    <source>
        <dbReference type="EMBL" id="GAA0169667.1"/>
    </source>
</evidence>